<dbReference type="CDD" id="cd00405">
    <property type="entry name" value="PRAI"/>
    <property type="match status" value="1"/>
</dbReference>
<proteinExistence type="inferred from homology"/>
<evidence type="ECO:0000256" key="5">
    <source>
        <dbReference type="ARBA" id="ARBA00022605"/>
    </source>
</evidence>
<evidence type="ECO:0000256" key="4">
    <source>
        <dbReference type="ARBA" id="ARBA00022272"/>
    </source>
</evidence>
<sequence length="215" mass="24952">MKNIKLKICGMKHPENISEVAKLQPDYMGFIFYEKTPRYFEAKMPKIPSAVKKTGIFVDEEINIILERIKEHDLNAIQLHGEESAAFCAELKTLLIETEVEFIKVFSIKDDFDFERLKEYETVVDYFLFDTKGKNKGGNGITFNWEVLKDYPSTKPFFLSGGIGPEEVEAIQELKAYFVENGKENLLYAIDVNSKFEEKAGFKNVEKLKEFKKRF</sequence>
<dbReference type="EC" id="5.3.1.24" evidence="3 9"/>
<dbReference type="InterPro" id="IPR011060">
    <property type="entry name" value="RibuloseP-bd_barrel"/>
</dbReference>
<reference evidence="12" key="1">
    <citation type="submission" date="2016-10" db="EMBL/GenBank/DDBJ databases">
        <authorList>
            <person name="Varghese N."/>
            <person name="Submissions S."/>
        </authorList>
    </citation>
    <scope>NUCLEOTIDE SEQUENCE [LARGE SCALE GENOMIC DNA]</scope>
    <source>
        <strain evidence="12">DSM 23515</strain>
    </source>
</reference>
<evidence type="ECO:0000259" key="10">
    <source>
        <dbReference type="Pfam" id="PF00697"/>
    </source>
</evidence>
<evidence type="ECO:0000256" key="6">
    <source>
        <dbReference type="ARBA" id="ARBA00022822"/>
    </source>
</evidence>
<dbReference type="InterPro" id="IPR044643">
    <property type="entry name" value="TrpF_fam"/>
</dbReference>
<dbReference type="SUPFAM" id="SSF51366">
    <property type="entry name" value="Ribulose-phoshate binding barrel"/>
    <property type="match status" value="1"/>
</dbReference>
<comment type="catalytic activity">
    <reaction evidence="1 9">
        <text>N-(5-phospho-beta-D-ribosyl)anthranilate = 1-(2-carboxyphenylamino)-1-deoxy-D-ribulose 5-phosphate</text>
        <dbReference type="Rhea" id="RHEA:21540"/>
        <dbReference type="ChEBI" id="CHEBI:18277"/>
        <dbReference type="ChEBI" id="CHEBI:58613"/>
        <dbReference type="EC" id="5.3.1.24"/>
    </reaction>
</comment>
<evidence type="ECO:0000256" key="9">
    <source>
        <dbReference type="HAMAP-Rule" id="MF_00135"/>
    </source>
</evidence>
<dbReference type="InterPro" id="IPR001240">
    <property type="entry name" value="PRAI_dom"/>
</dbReference>
<dbReference type="PANTHER" id="PTHR42894">
    <property type="entry name" value="N-(5'-PHOSPHORIBOSYL)ANTHRANILATE ISOMERASE"/>
    <property type="match status" value="1"/>
</dbReference>
<dbReference type="RefSeq" id="WP_245764315.1">
    <property type="nucleotide sequence ID" value="NZ_FOOH01000001.1"/>
</dbReference>
<keyword evidence="5 9" id="KW-0028">Amino-acid biosynthesis</keyword>
<keyword evidence="7 9" id="KW-0057">Aromatic amino acid biosynthesis</keyword>
<dbReference type="GO" id="GO:0004640">
    <property type="term" value="F:phosphoribosylanthranilate isomerase activity"/>
    <property type="evidence" value="ECO:0007669"/>
    <property type="project" value="UniProtKB-UniRule"/>
</dbReference>
<accession>A0A1I2JW49</accession>
<keyword evidence="6 9" id="KW-0822">Tryptophan biosynthesis</keyword>
<name>A0A1I2JW49_9FLAO</name>
<organism evidence="11 12">
    <name type="scientific">Salegentibacter agarivorans</name>
    <dbReference type="NCBI Taxonomy" id="345907"/>
    <lineage>
        <taxon>Bacteria</taxon>
        <taxon>Pseudomonadati</taxon>
        <taxon>Bacteroidota</taxon>
        <taxon>Flavobacteriia</taxon>
        <taxon>Flavobacteriales</taxon>
        <taxon>Flavobacteriaceae</taxon>
        <taxon>Salegentibacter</taxon>
    </lineage>
</organism>
<comment type="similarity">
    <text evidence="9">Belongs to the TrpF family.</text>
</comment>
<dbReference type="Proteomes" id="UP000199116">
    <property type="component" value="Unassembled WGS sequence"/>
</dbReference>
<evidence type="ECO:0000256" key="7">
    <source>
        <dbReference type="ARBA" id="ARBA00023141"/>
    </source>
</evidence>
<dbReference type="EMBL" id="FOOH01000001">
    <property type="protein sequence ID" value="SFF58288.1"/>
    <property type="molecule type" value="Genomic_DNA"/>
</dbReference>
<dbReference type="UniPathway" id="UPA00035">
    <property type="reaction ID" value="UER00042"/>
</dbReference>
<dbReference type="PANTHER" id="PTHR42894:SF1">
    <property type="entry name" value="N-(5'-PHOSPHORIBOSYL)ANTHRANILATE ISOMERASE"/>
    <property type="match status" value="1"/>
</dbReference>
<evidence type="ECO:0000313" key="11">
    <source>
        <dbReference type="EMBL" id="SFF58288.1"/>
    </source>
</evidence>
<dbReference type="GO" id="GO:0000162">
    <property type="term" value="P:L-tryptophan biosynthetic process"/>
    <property type="evidence" value="ECO:0007669"/>
    <property type="project" value="UniProtKB-UniRule"/>
</dbReference>
<evidence type="ECO:0000256" key="8">
    <source>
        <dbReference type="ARBA" id="ARBA00023235"/>
    </source>
</evidence>
<protein>
    <recommendedName>
        <fullName evidence="4 9">N-(5'-phosphoribosyl)anthranilate isomerase</fullName>
        <shortName evidence="9">PRAI</shortName>
        <ecNumber evidence="3 9">5.3.1.24</ecNumber>
    </recommendedName>
</protein>
<keyword evidence="8 9" id="KW-0413">Isomerase</keyword>
<comment type="pathway">
    <text evidence="2 9">Amino-acid biosynthesis; L-tryptophan biosynthesis; L-tryptophan from chorismate: step 3/5.</text>
</comment>
<dbReference type="Pfam" id="PF00697">
    <property type="entry name" value="PRAI"/>
    <property type="match status" value="1"/>
</dbReference>
<evidence type="ECO:0000313" key="12">
    <source>
        <dbReference type="Proteomes" id="UP000199116"/>
    </source>
</evidence>
<evidence type="ECO:0000256" key="3">
    <source>
        <dbReference type="ARBA" id="ARBA00012572"/>
    </source>
</evidence>
<dbReference type="AlphaFoldDB" id="A0A1I2JW49"/>
<gene>
    <name evidence="9" type="primary">trpF</name>
    <name evidence="11" type="ORF">SAMN04488033_10192</name>
</gene>
<dbReference type="InterPro" id="IPR013785">
    <property type="entry name" value="Aldolase_TIM"/>
</dbReference>
<evidence type="ECO:0000256" key="2">
    <source>
        <dbReference type="ARBA" id="ARBA00004664"/>
    </source>
</evidence>
<keyword evidence="12" id="KW-1185">Reference proteome</keyword>
<evidence type="ECO:0000256" key="1">
    <source>
        <dbReference type="ARBA" id="ARBA00001164"/>
    </source>
</evidence>
<dbReference type="Gene3D" id="3.20.20.70">
    <property type="entry name" value="Aldolase class I"/>
    <property type="match status" value="1"/>
</dbReference>
<dbReference type="HAMAP" id="MF_00135">
    <property type="entry name" value="PRAI"/>
    <property type="match status" value="1"/>
</dbReference>
<feature type="domain" description="N-(5'phosphoribosyl) anthranilate isomerase (PRAI)" evidence="10">
    <location>
        <begin position="6"/>
        <end position="212"/>
    </location>
</feature>